<dbReference type="PANTHER" id="PTHR13420:SF7">
    <property type="entry name" value="UPF0235 PROTEIN C15ORF40"/>
    <property type="match status" value="1"/>
</dbReference>
<dbReference type="Pfam" id="PF02594">
    <property type="entry name" value="DUF167"/>
    <property type="match status" value="1"/>
</dbReference>
<evidence type="ECO:0000313" key="4">
    <source>
        <dbReference type="Proteomes" id="UP000054761"/>
    </source>
</evidence>
<evidence type="ECO:0000313" key="3">
    <source>
        <dbReference type="EMBL" id="KTD14354.1"/>
    </source>
</evidence>
<dbReference type="Proteomes" id="UP000054761">
    <property type="component" value="Unassembled WGS sequence"/>
</dbReference>
<sequence length="105" mass="11996">MSSQADNDWYKILTDGIELFLYIKPGSKKNEIIGLHAGKLKIKVNSPPQEGKANKVLIKFLSSKCNIPRSRFILRKGENSRIKTLFIHCEPRQIFSALKKDLLNL</sequence>
<reference evidence="3 4" key="1">
    <citation type="submission" date="2015-11" db="EMBL/GenBank/DDBJ databases">
        <title>Genomic analysis of 38 Legionella species identifies large and diverse effector repertoires.</title>
        <authorList>
            <person name="Burstein D."/>
            <person name="Amaro F."/>
            <person name="Zusman T."/>
            <person name="Lifshitz Z."/>
            <person name="Cohen O."/>
            <person name="Gilbert J.A."/>
            <person name="Pupko T."/>
            <person name="Shuman H.A."/>
            <person name="Segal G."/>
        </authorList>
    </citation>
    <scope>NUCLEOTIDE SEQUENCE [LARGE SCALE GENOMIC DNA]</scope>
    <source>
        <strain evidence="3 4">Bercovier 4</strain>
    </source>
</reference>
<dbReference type="GO" id="GO:0005737">
    <property type="term" value="C:cytoplasm"/>
    <property type="evidence" value="ECO:0007669"/>
    <property type="project" value="TreeGrafter"/>
</dbReference>
<dbReference type="InterPro" id="IPR003746">
    <property type="entry name" value="DUF167"/>
</dbReference>
<dbReference type="PANTHER" id="PTHR13420">
    <property type="entry name" value="UPF0235 PROTEIN C15ORF40"/>
    <property type="match status" value="1"/>
</dbReference>
<comment type="caution">
    <text evidence="3">The sequence shown here is derived from an EMBL/GenBank/DDBJ whole genome shotgun (WGS) entry which is preliminary data.</text>
</comment>
<dbReference type="AlphaFoldDB" id="A0A0W0V2K5"/>
<dbReference type="PATRIC" id="fig|454.4.peg.2835"/>
<evidence type="ECO:0000256" key="2">
    <source>
        <dbReference type="HAMAP-Rule" id="MF_00634"/>
    </source>
</evidence>
<dbReference type="InterPro" id="IPR036591">
    <property type="entry name" value="YggU-like_sf"/>
</dbReference>
<dbReference type="Gene3D" id="3.30.1200.10">
    <property type="entry name" value="YggU-like"/>
    <property type="match status" value="1"/>
</dbReference>
<dbReference type="RefSeq" id="WP_058502859.1">
    <property type="nucleotide sequence ID" value="NZ_CAAAJA010000022.1"/>
</dbReference>
<dbReference type="EMBL" id="LNYH01000149">
    <property type="protein sequence ID" value="KTD14354.1"/>
    <property type="molecule type" value="Genomic_DNA"/>
</dbReference>
<organism evidence="3 4">
    <name type="scientific">Legionella israelensis</name>
    <dbReference type="NCBI Taxonomy" id="454"/>
    <lineage>
        <taxon>Bacteria</taxon>
        <taxon>Pseudomonadati</taxon>
        <taxon>Pseudomonadota</taxon>
        <taxon>Gammaproteobacteria</taxon>
        <taxon>Legionellales</taxon>
        <taxon>Legionellaceae</taxon>
        <taxon>Legionella</taxon>
    </lineage>
</organism>
<dbReference type="NCBIfam" id="TIGR00251">
    <property type="entry name" value="DUF167 family protein"/>
    <property type="match status" value="1"/>
</dbReference>
<dbReference type="SUPFAM" id="SSF69786">
    <property type="entry name" value="YggU-like"/>
    <property type="match status" value="1"/>
</dbReference>
<protein>
    <recommendedName>
        <fullName evidence="2">UPF0235 protein Lisr_2582</fullName>
    </recommendedName>
</protein>
<gene>
    <name evidence="3" type="ORF">Lisr_2582</name>
</gene>
<accession>A0A0W0V2K5</accession>
<proteinExistence type="inferred from homology"/>
<dbReference type="SMART" id="SM01152">
    <property type="entry name" value="DUF167"/>
    <property type="match status" value="1"/>
</dbReference>
<keyword evidence="4" id="KW-1185">Reference proteome</keyword>
<evidence type="ECO:0000256" key="1">
    <source>
        <dbReference type="ARBA" id="ARBA00010364"/>
    </source>
</evidence>
<comment type="similarity">
    <text evidence="1 2">Belongs to the UPF0235 family.</text>
</comment>
<name>A0A0W0V2K5_9GAMM</name>
<dbReference type="HAMAP" id="MF_00634">
    <property type="entry name" value="UPF0235"/>
    <property type="match status" value="1"/>
</dbReference>